<dbReference type="GO" id="GO:0008623">
    <property type="term" value="C:CHRAC"/>
    <property type="evidence" value="ECO:0007669"/>
    <property type="project" value="TreeGrafter"/>
</dbReference>
<dbReference type="SUPFAM" id="SSF47113">
    <property type="entry name" value="Histone-fold"/>
    <property type="match status" value="1"/>
</dbReference>
<reference evidence="14" key="1">
    <citation type="submission" date="2025-08" db="UniProtKB">
        <authorList>
            <consortium name="Ensembl"/>
        </authorList>
    </citation>
    <scope>IDENTIFICATION</scope>
</reference>
<dbReference type="FunFam" id="1.10.20.10:FF:000048">
    <property type="entry name" value="Chromatin accessibility complex subunit 1"/>
    <property type="match status" value="1"/>
</dbReference>
<feature type="domain" description="Transcription factor CBF/NF-Y/archaeal histone" evidence="13">
    <location>
        <begin position="20"/>
        <end position="61"/>
    </location>
</feature>
<dbReference type="GO" id="GO:0003677">
    <property type="term" value="F:DNA binding"/>
    <property type="evidence" value="ECO:0007669"/>
    <property type="project" value="UniProtKB-KW"/>
</dbReference>
<gene>
    <name evidence="14" type="primary">chrac1</name>
</gene>
<keyword evidence="6" id="KW-0175">Coiled coil</keyword>
<dbReference type="Proteomes" id="UP000694565">
    <property type="component" value="Unplaced"/>
</dbReference>
<dbReference type="PANTHER" id="PTHR10252:SF54">
    <property type="entry name" value="CHROMATIN ACCESSIBILITY COMPLEX PROTEIN 1"/>
    <property type="match status" value="1"/>
</dbReference>
<evidence type="ECO:0000256" key="7">
    <source>
        <dbReference type="ARBA" id="ARBA00023125"/>
    </source>
</evidence>
<dbReference type="Pfam" id="PF00808">
    <property type="entry name" value="CBFD_NFYB_HMF"/>
    <property type="match status" value="1"/>
</dbReference>
<dbReference type="RefSeq" id="XP_034401757.1">
    <property type="nucleotide sequence ID" value="XM_034545866.1"/>
</dbReference>
<comment type="function">
    <text evidence="9">Forms a complex with DNA polymerase epsilon subunit POLE3 and binds naked DNA, which is then incorporated into chromatin, aided by the nucleosome remodeling activity of ISWI/SNF2H and ACF1. Does not enhance nucleosome sliding activity of the ACF-5 ISWI chromatin remodeling complex.</text>
</comment>
<keyword evidence="2" id="KW-0597">Phosphoprotein</keyword>
<evidence type="ECO:0000256" key="3">
    <source>
        <dbReference type="ARBA" id="ARBA00022679"/>
    </source>
</evidence>
<evidence type="ECO:0000256" key="4">
    <source>
        <dbReference type="ARBA" id="ARBA00022695"/>
    </source>
</evidence>
<name>A0A8C2YYU4_CYCLU</name>
<evidence type="ECO:0000256" key="2">
    <source>
        <dbReference type="ARBA" id="ARBA00022553"/>
    </source>
</evidence>
<dbReference type="GO" id="GO:0046982">
    <property type="term" value="F:protein heterodimerization activity"/>
    <property type="evidence" value="ECO:0007669"/>
    <property type="project" value="InterPro"/>
</dbReference>
<proteinExistence type="predicted"/>
<keyword evidence="15" id="KW-1185">Reference proteome</keyword>
<dbReference type="GeneTree" id="ENSGT00940000166127"/>
<dbReference type="InterPro" id="IPR003958">
    <property type="entry name" value="CBFA_NFYB_domain"/>
</dbReference>
<dbReference type="CTD" id="54108"/>
<dbReference type="CDD" id="cd22924">
    <property type="entry name" value="HFD_CHRAC1-like"/>
    <property type="match status" value="1"/>
</dbReference>
<organism evidence="14 15">
    <name type="scientific">Cyclopterus lumpus</name>
    <name type="common">Lumpsucker</name>
    <dbReference type="NCBI Taxonomy" id="8103"/>
    <lineage>
        <taxon>Eukaryota</taxon>
        <taxon>Metazoa</taxon>
        <taxon>Chordata</taxon>
        <taxon>Craniata</taxon>
        <taxon>Vertebrata</taxon>
        <taxon>Euteleostomi</taxon>
        <taxon>Actinopterygii</taxon>
        <taxon>Neopterygii</taxon>
        <taxon>Teleostei</taxon>
        <taxon>Neoteleostei</taxon>
        <taxon>Acanthomorphata</taxon>
        <taxon>Eupercaria</taxon>
        <taxon>Perciformes</taxon>
        <taxon>Cottioidei</taxon>
        <taxon>Cottales</taxon>
        <taxon>Cyclopteridae</taxon>
        <taxon>Cyclopterus</taxon>
    </lineage>
</organism>
<evidence type="ECO:0000256" key="9">
    <source>
        <dbReference type="ARBA" id="ARBA00059032"/>
    </source>
</evidence>
<dbReference type="PANTHER" id="PTHR10252">
    <property type="entry name" value="HISTONE-LIKE TRANSCRIPTION FACTOR CCAAT-RELATED"/>
    <property type="match status" value="1"/>
</dbReference>
<dbReference type="InterPro" id="IPR009072">
    <property type="entry name" value="Histone-fold"/>
</dbReference>
<dbReference type="GO" id="GO:0006261">
    <property type="term" value="P:DNA-templated DNA replication"/>
    <property type="evidence" value="ECO:0007669"/>
    <property type="project" value="TreeGrafter"/>
</dbReference>
<dbReference type="InterPro" id="IPR050568">
    <property type="entry name" value="Transcr_DNA_Rep_Reg"/>
</dbReference>
<protein>
    <recommendedName>
        <fullName evidence="11">Chromatin accessibility complex protein 1</fullName>
    </recommendedName>
    <alternativeName>
        <fullName evidence="12">DNA polymerase epsilon subunit p15</fullName>
    </alternativeName>
</protein>
<dbReference type="GeneID" id="117739455"/>
<evidence type="ECO:0000259" key="13">
    <source>
        <dbReference type="Pfam" id="PF00808"/>
    </source>
</evidence>
<evidence type="ECO:0000256" key="12">
    <source>
        <dbReference type="ARBA" id="ARBA00083235"/>
    </source>
</evidence>
<sequence length="123" mass="13805">MSQNTPDKDDQSSTNKKAISLPISRVRLIMKSSPDVSCINQDALFLTTKATELFVQHLAVASFNNGPGKETNSLCYTDLANAAEETETFHFLTDILPKKIFARDYLQSLEQMQENDNDDDPDF</sequence>
<dbReference type="Gene3D" id="1.10.20.10">
    <property type="entry name" value="Histone, subunit A"/>
    <property type="match status" value="1"/>
</dbReference>
<comment type="subunit">
    <text evidence="10">Heterodimer with POLE3; binds to DNA. Component of the CHRAC ISWI chromatin remodeling complex at least composed of SMARCA5/SNF2H, BAZ1A/ACF1, CHRAC1 and POLE3; the complex preferentially binds DNA through the CHRAC1-POLE3 heterodimer and possesses ATP-dependent nucleosome-remodeling activity. Within the complex, the heterodimer with POLE3 interacts with SMARCA5/SNF2H; the interaction is direct and enhances nucleosome sliding activity by the SMARCA5/SNF2H and BAZ1A/ACF1 interaction. Within the complex, the heterodimer with POLE3 interacts with BAZ1A/ACF1; the interactions are direct.</text>
</comment>
<keyword evidence="5" id="KW-0007">Acetylation</keyword>
<accession>A0A8C2YYU4</accession>
<evidence type="ECO:0000256" key="6">
    <source>
        <dbReference type="ARBA" id="ARBA00023054"/>
    </source>
</evidence>
<dbReference type="OrthoDB" id="1291358at2759"/>
<evidence type="ECO:0000313" key="15">
    <source>
        <dbReference type="Proteomes" id="UP000694565"/>
    </source>
</evidence>
<evidence type="ECO:0000256" key="8">
    <source>
        <dbReference type="ARBA" id="ARBA00023242"/>
    </source>
</evidence>
<keyword evidence="8" id="KW-0539">Nucleus</keyword>
<dbReference type="AlphaFoldDB" id="A0A8C2YYU4"/>
<keyword evidence="7" id="KW-0238">DNA-binding</keyword>
<evidence type="ECO:0000256" key="5">
    <source>
        <dbReference type="ARBA" id="ARBA00022990"/>
    </source>
</evidence>
<evidence type="ECO:0000256" key="1">
    <source>
        <dbReference type="ARBA" id="ARBA00004123"/>
    </source>
</evidence>
<evidence type="ECO:0000256" key="11">
    <source>
        <dbReference type="ARBA" id="ARBA00071805"/>
    </source>
</evidence>
<comment type="subcellular location">
    <subcellularLocation>
        <location evidence="1">Nucleus</location>
    </subcellularLocation>
</comment>
<reference evidence="14" key="2">
    <citation type="submission" date="2025-09" db="UniProtKB">
        <authorList>
            <consortium name="Ensembl"/>
        </authorList>
    </citation>
    <scope>IDENTIFICATION</scope>
</reference>
<evidence type="ECO:0000313" key="14">
    <source>
        <dbReference type="Ensembl" id="ENSCLMP00005007397.1"/>
    </source>
</evidence>
<keyword evidence="4" id="KW-0548">Nucleotidyltransferase</keyword>
<dbReference type="KEGG" id="clum:117739455"/>
<dbReference type="Ensembl" id="ENSCLMT00005007908.1">
    <property type="protein sequence ID" value="ENSCLMP00005007397.1"/>
    <property type="gene ID" value="ENSCLMG00005004025.1"/>
</dbReference>
<evidence type="ECO:0000256" key="10">
    <source>
        <dbReference type="ARBA" id="ARBA00062516"/>
    </source>
</evidence>
<dbReference type="GO" id="GO:0016779">
    <property type="term" value="F:nucleotidyltransferase activity"/>
    <property type="evidence" value="ECO:0007669"/>
    <property type="project" value="UniProtKB-KW"/>
</dbReference>
<dbReference type="GO" id="GO:0006338">
    <property type="term" value="P:chromatin remodeling"/>
    <property type="evidence" value="ECO:0007669"/>
    <property type="project" value="TreeGrafter"/>
</dbReference>
<keyword evidence="3" id="KW-0808">Transferase</keyword>